<dbReference type="EMBL" id="MU277229">
    <property type="protein sequence ID" value="KAI0059145.1"/>
    <property type="molecule type" value="Genomic_DNA"/>
</dbReference>
<sequence>MAQNNKTGSGSATPHVALPAHIVPGRIVVCRESVHTPARIALRQLEGRPDRIVGTSYPTGRTHNDGKTRPCLVTRTWSDPRRRTFRVSICVMGTFEHILPNELSLFHQFFNIPMYHHSLYGLNDRAIHATPQWTEDSWLVAFPFSPRYDLGVPWKEGGVEAEVDLTELGSLTDTCDSLSSEFQVRMSNRKQRNMMIADINRHSSQAGSSTQKGGPSAGRPRPLKVSTASHPNALASNSAYPNFPVPLSAQGGGIPSSATSSQRQFVFGGRSPVSENPQVMPNYLTVSIDSNSDFPDLPSNNSRAESKPVSLIDLKLYAAHGRPALSRQHHRGQSAIWTLIRSRSFIGRPDILLLQIRSKDNPGLAGWLRNLLASEGRSLRSKPLRVSKRF</sequence>
<evidence type="ECO:0000313" key="1">
    <source>
        <dbReference type="EMBL" id="KAI0059145.1"/>
    </source>
</evidence>
<reference evidence="1" key="2">
    <citation type="journal article" date="2022" name="New Phytol.">
        <title>Evolutionary transition to the ectomycorrhizal habit in the genomes of a hyperdiverse lineage of mushroom-forming fungi.</title>
        <authorList>
            <person name="Looney B."/>
            <person name="Miyauchi S."/>
            <person name="Morin E."/>
            <person name="Drula E."/>
            <person name="Courty P.E."/>
            <person name="Kohler A."/>
            <person name="Kuo A."/>
            <person name="LaButti K."/>
            <person name="Pangilinan J."/>
            <person name="Lipzen A."/>
            <person name="Riley R."/>
            <person name="Andreopoulos W."/>
            <person name="He G."/>
            <person name="Johnson J."/>
            <person name="Nolan M."/>
            <person name="Tritt A."/>
            <person name="Barry K.W."/>
            <person name="Grigoriev I.V."/>
            <person name="Nagy L.G."/>
            <person name="Hibbett D."/>
            <person name="Henrissat B."/>
            <person name="Matheny P.B."/>
            <person name="Labbe J."/>
            <person name="Martin F.M."/>
        </authorList>
    </citation>
    <scope>NUCLEOTIDE SEQUENCE</scope>
    <source>
        <strain evidence="1">HHB10654</strain>
    </source>
</reference>
<gene>
    <name evidence="1" type="ORF">BV25DRAFT_1829476</name>
</gene>
<evidence type="ECO:0000313" key="2">
    <source>
        <dbReference type="Proteomes" id="UP000814140"/>
    </source>
</evidence>
<reference evidence="1" key="1">
    <citation type="submission" date="2021-03" db="EMBL/GenBank/DDBJ databases">
        <authorList>
            <consortium name="DOE Joint Genome Institute"/>
            <person name="Ahrendt S."/>
            <person name="Looney B.P."/>
            <person name="Miyauchi S."/>
            <person name="Morin E."/>
            <person name="Drula E."/>
            <person name="Courty P.E."/>
            <person name="Chicoki N."/>
            <person name="Fauchery L."/>
            <person name="Kohler A."/>
            <person name="Kuo A."/>
            <person name="Labutti K."/>
            <person name="Pangilinan J."/>
            <person name="Lipzen A."/>
            <person name="Riley R."/>
            <person name="Andreopoulos W."/>
            <person name="He G."/>
            <person name="Johnson J."/>
            <person name="Barry K.W."/>
            <person name="Grigoriev I.V."/>
            <person name="Nagy L."/>
            <person name="Hibbett D."/>
            <person name="Henrissat B."/>
            <person name="Matheny P.B."/>
            <person name="Labbe J."/>
            <person name="Martin F."/>
        </authorList>
    </citation>
    <scope>NUCLEOTIDE SEQUENCE</scope>
    <source>
        <strain evidence="1">HHB10654</strain>
    </source>
</reference>
<keyword evidence="2" id="KW-1185">Reference proteome</keyword>
<comment type="caution">
    <text evidence="1">The sequence shown here is derived from an EMBL/GenBank/DDBJ whole genome shotgun (WGS) entry which is preliminary data.</text>
</comment>
<protein>
    <submittedName>
        <fullName evidence="1">Uncharacterized protein</fullName>
    </submittedName>
</protein>
<accession>A0ACB8ST67</accession>
<proteinExistence type="predicted"/>
<organism evidence="1 2">
    <name type="scientific">Artomyces pyxidatus</name>
    <dbReference type="NCBI Taxonomy" id="48021"/>
    <lineage>
        <taxon>Eukaryota</taxon>
        <taxon>Fungi</taxon>
        <taxon>Dikarya</taxon>
        <taxon>Basidiomycota</taxon>
        <taxon>Agaricomycotina</taxon>
        <taxon>Agaricomycetes</taxon>
        <taxon>Russulales</taxon>
        <taxon>Auriscalpiaceae</taxon>
        <taxon>Artomyces</taxon>
    </lineage>
</organism>
<name>A0ACB8ST67_9AGAM</name>
<dbReference type="Proteomes" id="UP000814140">
    <property type="component" value="Unassembled WGS sequence"/>
</dbReference>